<organism evidence="8 9">
    <name type="scientific">Pontibacter toksunensis</name>
    <dbReference type="NCBI Taxonomy" id="1332631"/>
    <lineage>
        <taxon>Bacteria</taxon>
        <taxon>Pseudomonadati</taxon>
        <taxon>Bacteroidota</taxon>
        <taxon>Cytophagia</taxon>
        <taxon>Cytophagales</taxon>
        <taxon>Hymenobacteraceae</taxon>
        <taxon>Pontibacter</taxon>
    </lineage>
</organism>
<evidence type="ECO:0000256" key="5">
    <source>
        <dbReference type="ARBA" id="ARBA00023136"/>
    </source>
</evidence>
<evidence type="ECO:0000313" key="8">
    <source>
        <dbReference type="EMBL" id="MFD2999009.1"/>
    </source>
</evidence>
<evidence type="ECO:0000256" key="2">
    <source>
        <dbReference type="ARBA" id="ARBA00009530"/>
    </source>
</evidence>
<evidence type="ECO:0000256" key="4">
    <source>
        <dbReference type="ARBA" id="ARBA00022989"/>
    </source>
</evidence>
<keyword evidence="9" id="KW-1185">Reference proteome</keyword>
<evidence type="ECO:0000256" key="6">
    <source>
        <dbReference type="SAM" id="Coils"/>
    </source>
</evidence>
<comment type="similarity">
    <text evidence="2">Belongs to the UPF0057 (PMP3) family.</text>
</comment>
<comment type="caution">
    <text evidence="8">The sequence shown here is derived from an EMBL/GenBank/DDBJ whole genome shotgun (WGS) entry which is preliminary data.</text>
</comment>
<proteinExistence type="inferred from homology"/>
<dbReference type="PANTHER" id="PTHR21659">
    <property type="entry name" value="HYDROPHOBIC PROTEIN RCI2 LOW TEMPERATURE AND SALT RESPONSIVE PROTEIN LTI6 -RELATED"/>
    <property type="match status" value="1"/>
</dbReference>
<keyword evidence="4 7" id="KW-1133">Transmembrane helix</keyword>
<protein>
    <submittedName>
        <fullName evidence="8">YqaE/Pmp3 family membrane protein</fullName>
    </submittedName>
</protein>
<evidence type="ECO:0000256" key="7">
    <source>
        <dbReference type="SAM" id="Phobius"/>
    </source>
</evidence>
<dbReference type="Proteomes" id="UP001597641">
    <property type="component" value="Unassembled WGS sequence"/>
</dbReference>
<gene>
    <name evidence="8" type="ORF">ACFS7Z_01440</name>
</gene>
<evidence type="ECO:0000256" key="1">
    <source>
        <dbReference type="ARBA" id="ARBA00004370"/>
    </source>
</evidence>
<accession>A0ABW6BMC6</accession>
<name>A0ABW6BMC6_9BACT</name>
<dbReference type="InterPro" id="IPR000612">
    <property type="entry name" value="PMP3"/>
</dbReference>
<feature type="coiled-coil region" evidence="6">
    <location>
        <begin position="124"/>
        <end position="151"/>
    </location>
</feature>
<reference evidence="9" key="1">
    <citation type="journal article" date="2019" name="Int. J. Syst. Evol. Microbiol.">
        <title>The Global Catalogue of Microorganisms (GCM) 10K type strain sequencing project: providing services to taxonomists for standard genome sequencing and annotation.</title>
        <authorList>
            <consortium name="The Broad Institute Genomics Platform"/>
            <consortium name="The Broad Institute Genome Sequencing Center for Infectious Disease"/>
            <person name="Wu L."/>
            <person name="Ma J."/>
        </authorList>
    </citation>
    <scope>NUCLEOTIDE SEQUENCE [LARGE SCALE GENOMIC DNA]</scope>
    <source>
        <strain evidence="9">KCTC 23984</strain>
    </source>
</reference>
<dbReference type="RefSeq" id="WP_377479775.1">
    <property type="nucleotide sequence ID" value="NZ_JBHUOX010000001.1"/>
</dbReference>
<dbReference type="PROSITE" id="PS01309">
    <property type="entry name" value="UPF0057"/>
    <property type="match status" value="1"/>
</dbReference>
<feature type="transmembrane region" description="Helical" evidence="7">
    <location>
        <begin position="182"/>
        <end position="203"/>
    </location>
</feature>
<keyword evidence="3 7" id="KW-0812">Transmembrane</keyword>
<evidence type="ECO:0000313" key="9">
    <source>
        <dbReference type="Proteomes" id="UP001597641"/>
    </source>
</evidence>
<sequence length="209" mass="22609">MKIKSLLHLVVVLFAGQFLFSCSSAEYYKFSAQKPEAYNKVKEKPATAAEQAEATPTMAEVALAAANQEASATETAPPVEANAAATAPLVTKPKAIEVVKAAAVKENASLEKREITVAEAEALAMAKERLANMTKAEKKELKKEIREAYRQDRIGGTSIIEIILAILLPPLAVFLHDGIGTSFWISIILWLLFIIPGIIYALLVVTDTI</sequence>
<dbReference type="EMBL" id="JBHUOX010000001">
    <property type="protein sequence ID" value="MFD2999009.1"/>
    <property type="molecule type" value="Genomic_DNA"/>
</dbReference>
<comment type="subcellular location">
    <subcellularLocation>
        <location evidence="1">Membrane</location>
    </subcellularLocation>
</comment>
<feature type="transmembrane region" description="Helical" evidence="7">
    <location>
        <begin position="154"/>
        <end position="175"/>
    </location>
</feature>
<keyword evidence="5 7" id="KW-0472">Membrane</keyword>
<dbReference type="PANTHER" id="PTHR21659:SF42">
    <property type="entry name" value="UPF0057 MEMBRANE PROTEIN ZK632.10-RELATED"/>
    <property type="match status" value="1"/>
</dbReference>
<keyword evidence="6" id="KW-0175">Coiled coil</keyword>
<dbReference type="PROSITE" id="PS51257">
    <property type="entry name" value="PROKAR_LIPOPROTEIN"/>
    <property type="match status" value="1"/>
</dbReference>
<dbReference type="Pfam" id="PF01679">
    <property type="entry name" value="Pmp3"/>
    <property type="match status" value="1"/>
</dbReference>
<evidence type="ECO:0000256" key="3">
    <source>
        <dbReference type="ARBA" id="ARBA00022692"/>
    </source>
</evidence>